<sequence>MKFLKRHNRRAQHNDYVPVDDDDEDDDEFARGGYVISIEPQAPTMTLVEPIRTMRSEEFPVSVPAQELKPGVNYLLGGPGEPTCEVVQVAAGEPLPGRSRRIRRGRFRTVASAHPAGTLVTPVTAERIEDWSQWIQAGR</sequence>
<proteinExistence type="predicted"/>
<dbReference type="Proteomes" id="UP000181942">
    <property type="component" value="Unassembled WGS sequence"/>
</dbReference>
<gene>
    <name evidence="1" type="ORF">SAMN02787118_13618</name>
</gene>
<dbReference type="EMBL" id="FONR01000036">
    <property type="protein sequence ID" value="SFG98211.1"/>
    <property type="molecule type" value="Genomic_DNA"/>
</dbReference>
<evidence type="ECO:0000313" key="1">
    <source>
        <dbReference type="EMBL" id="SFG98211.1"/>
    </source>
</evidence>
<name>A0A1I2WF30_9ACTN</name>
<dbReference type="AlphaFoldDB" id="A0A1I2WF30"/>
<reference evidence="1 2" key="1">
    <citation type="submission" date="2016-10" db="EMBL/GenBank/DDBJ databases">
        <authorList>
            <person name="de Groot N.N."/>
        </authorList>
    </citation>
    <scope>NUCLEOTIDE SEQUENCE [LARGE SCALE GENOMIC DNA]</scope>
    <source>
        <strain evidence="1 2">OK461</strain>
    </source>
</reference>
<evidence type="ECO:0000313" key="2">
    <source>
        <dbReference type="Proteomes" id="UP000181942"/>
    </source>
</evidence>
<organism evidence="1 2">
    <name type="scientific">Streptomyces mirabilis</name>
    <dbReference type="NCBI Taxonomy" id="68239"/>
    <lineage>
        <taxon>Bacteria</taxon>
        <taxon>Bacillati</taxon>
        <taxon>Actinomycetota</taxon>
        <taxon>Actinomycetes</taxon>
        <taxon>Kitasatosporales</taxon>
        <taxon>Streptomycetaceae</taxon>
        <taxon>Streptomyces</taxon>
    </lineage>
</organism>
<dbReference type="RefSeq" id="WP_075033256.1">
    <property type="nucleotide sequence ID" value="NZ_FONR01000036.1"/>
</dbReference>
<accession>A0A1I2WF30</accession>
<protein>
    <submittedName>
        <fullName evidence="1">Uncharacterized protein</fullName>
    </submittedName>
</protein>
<dbReference type="OrthoDB" id="4223476at2"/>